<dbReference type="EMBL" id="CP157947">
    <property type="protein sequence ID" value="XBS71007.1"/>
    <property type="molecule type" value="Genomic_DNA"/>
</dbReference>
<dbReference type="PANTHER" id="PTHR33359">
    <property type="entry name" value="MOLYBDOPTERIN SYNTHASE SULFUR CARRIER SUBUNIT"/>
    <property type="match status" value="1"/>
</dbReference>
<dbReference type="Gene3D" id="3.10.20.30">
    <property type="match status" value="1"/>
</dbReference>
<dbReference type="InterPro" id="IPR016155">
    <property type="entry name" value="Mopterin_synth/thiamin_S_b"/>
</dbReference>
<gene>
    <name evidence="4" type="primary">moaD</name>
    <name evidence="4" type="ORF">ABK905_08345</name>
</gene>
<dbReference type="GO" id="GO:0000166">
    <property type="term" value="F:nucleotide binding"/>
    <property type="evidence" value="ECO:0007669"/>
    <property type="project" value="UniProtKB-KW"/>
</dbReference>
<dbReference type="NCBIfam" id="NF008347">
    <property type="entry name" value="PRK11130.1"/>
    <property type="match status" value="1"/>
</dbReference>
<evidence type="ECO:0000256" key="2">
    <source>
        <dbReference type="ARBA" id="ARBA00024200"/>
    </source>
</evidence>
<proteinExistence type="inferred from homology"/>
<sequence>MITVLFFAQVRERVGVERVAVDGAYGTVEALRLALCERGERWSQALEPGRLLSAVNQALARPEHPLADGDEVAFFPPVTGG</sequence>
<keyword evidence="1" id="KW-0547">Nucleotide-binding</keyword>
<organism evidence="4">
    <name type="scientific">Acerihabitans sp. KWT182</name>
    <dbReference type="NCBI Taxonomy" id="3157919"/>
    <lineage>
        <taxon>Bacteria</taxon>
        <taxon>Pseudomonadati</taxon>
        <taxon>Pseudomonadota</taxon>
        <taxon>Gammaproteobacteria</taxon>
        <taxon>Enterobacterales</taxon>
        <taxon>Pectobacteriaceae</taxon>
        <taxon>Acerihabitans</taxon>
    </lineage>
</organism>
<dbReference type="NCBIfam" id="TIGR01682">
    <property type="entry name" value="moaD"/>
    <property type="match status" value="1"/>
</dbReference>
<dbReference type="InterPro" id="IPR003749">
    <property type="entry name" value="ThiS/MoaD-like"/>
</dbReference>
<comment type="similarity">
    <text evidence="2">Belongs to the MoaD family.</text>
</comment>
<dbReference type="InterPro" id="IPR044672">
    <property type="entry name" value="MOCS2A"/>
</dbReference>
<dbReference type="GO" id="GO:0016740">
    <property type="term" value="F:transferase activity"/>
    <property type="evidence" value="ECO:0007669"/>
    <property type="project" value="UniProtKB-KW"/>
</dbReference>
<name>A0AAU7QEC9_9GAMM</name>
<reference evidence="4" key="1">
    <citation type="submission" date="2024-06" db="EMBL/GenBank/DDBJ databases">
        <authorList>
            <person name="Coelho C."/>
            <person name="Bento M."/>
            <person name="Garcia E."/>
            <person name="Camelo A."/>
            <person name="Brandao I."/>
            <person name="Espirito Santo C."/>
            <person name="Trovao J."/>
            <person name="Verissimo A."/>
            <person name="Costa J."/>
            <person name="Tiago I."/>
        </authorList>
    </citation>
    <scope>NUCLEOTIDE SEQUENCE</scope>
    <source>
        <strain evidence="4">KWT182</strain>
    </source>
</reference>
<protein>
    <recommendedName>
        <fullName evidence="3">Molybdopterin synthase sulfur carrier subunit</fullName>
    </recommendedName>
</protein>
<dbReference type="AlphaFoldDB" id="A0AAU7QEC9"/>
<dbReference type="GO" id="GO:1990133">
    <property type="term" value="C:molybdopterin adenylyltransferase complex"/>
    <property type="evidence" value="ECO:0007669"/>
    <property type="project" value="TreeGrafter"/>
</dbReference>
<keyword evidence="4" id="KW-0808">Transferase</keyword>
<dbReference type="PANTHER" id="PTHR33359:SF1">
    <property type="entry name" value="MOLYBDOPTERIN SYNTHASE SULFUR CARRIER SUBUNIT"/>
    <property type="match status" value="1"/>
</dbReference>
<dbReference type="CDD" id="cd00754">
    <property type="entry name" value="Ubl_MoaD"/>
    <property type="match status" value="1"/>
</dbReference>
<evidence type="ECO:0000256" key="1">
    <source>
        <dbReference type="ARBA" id="ARBA00022741"/>
    </source>
</evidence>
<dbReference type="InterPro" id="IPR012675">
    <property type="entry name" value="Beta-grasp_dom_sf"/>
</dbReference>
<evidence type="ECO:0000313" key="4">
    <source>
        <dbReference type="EMBL" id="XBS71007.1"/>
    </source>
</evidence>
<dbReference type="SUPFAM" id="SSF54285">
    <property type="entry name" value="MoaD/ThiS"/>
    <property type="match status" value="1"/>
</dbReference>
<evidence type="ECO:0000256" key="3">
    <source>
        <dbReference type="ARBA" id="ARBA00024247"/>
    </source>
</evidence>
<dbReference type="GO" id="GO:0006777">
    <property type="term" value="P:Mo-molybdopterin cofactor biosynthetic process"/>
    <property type="evidence" value="ECO:0007669"/>
    <property type="project" value="InterPro"/>
</dbReference>
<dbReference type="Pfam" id="PF02597">
    <property type="entry name" value="ThiS"/>
    <property type="match status" value="1"/>
</dbReference>
<accession>A0AAU7QEC9</accession>